<dbReference type="Gene3D" id="1.10.510.10">
    <property type="entry name" value="Transferase(Phosphotransferase) domain 1"/>
    <property type="match status" value="1"/>
</dbReference>
<keyword evidence="4" id="KW-1185">Reference proteome</keyword>
<dbReference type="Proteomes" id="UP000332933">
    <property type="component" value="Unassembled WGS sequence"/>
</dbReference>
<evidence type="ECO:0000313" key="2">
    <source>
        <dbReference type="EMBL" id="KAF0696851.1"/>
    </source>
</evidence>
<evidence type="ECO:0000259" key="1">
    <source>
        <dbReference type="PROSITE" id="PS50011"/>
    </source>
</evidence>
<gene>
    <name evidence="3" type="primary">Aste57867_12418</name>
    <name evidence="2" type="ORF">As57867_012372</name>
    <name evidence="3" type="ORF">ASTE57867_12418</name>
</gene>
<organism evidence="3 4">
    <name type="scientific">Aphanomyces stellatus</name>
    <dbReference type="NCBI Taxonomy" id="120398"/>
    <lineage>
        <taxon>Eukaryota</taxon>
        <taxon>Sar</taxon>
        <taxon>Stramenopiles</taxon>
        <taxon>Oomycota</taxon>
        <taxon>Saprolegniomycetes</taxon>
        <taxon>Saprolegniales</taxon>
        <taxon>Verrucalvaceae</taxon>
        <taxon>Aphanomyces</taxon>
    </lineage>
</organism>
<dbReference type="OrthoDB" id="103029at2759"/>
<feature type="domain" description="Protein kinase" evidence="1">
    <location>
        <begin position="1"/>
        <end position="315"/>
    </location>
</feature>
<dbReference type="SUPFAM" id="SSF56112">
    <property type="entry name" value="Protein kinase-like (PK-like)"/>
    <property type="match status" value="1"/>
</dbReference>
<dbReference type="SMART" id="SM00220">
    <property type="entry name" value="S_TKc"/>
    <property type="match status" value="1"/>
</dbReference>
<dbReference type="InterPro" id="IPR011009">
    <property type="entry name" value="Kinase-like_dom_sf"/>
</dbReference>
<dbReference type="PANTHER" id="PTHR24362:SF309">
    <property type="entry name" value="PROTEIN KINASE DOMAIN-CONTAINING PROTEIN"/>
    <property type="match status" value="1"/>
</dbReference>
<evidence type="ECO:0000313" key="3">
    <source>
        <dbReference type="EMBL" id="VFT89269.1"/>
    </source>
</evidence>
<dbReference type="EMBL" id="VJMH01005364">
    <property type="protein sequence ID" value="KAF0696851.1"/>
    <property type="molecule type" value="Genomic_DNA"/>
</dbReference>
<name>A0A485KXH3_9STRA</name>
<dbReference type="InterPro" id="IPR000719">
    <property type="entry name" value="Prot_kinase_dom"/>
</dbReference>
<proteinExistence type="predicted"/>
<sequence length="566" mass="63349">MINQEWVTCGERHKEHIDNLRTSFLPIPTHDHVGKAGALDFLAEYQLQPSVTTLPIGKIAALRQSQQHKSLVVEVQPYQGRFTSLQLFEKLGSPGEHLSEWITFDEVHFGDGIGSLDVVVVEHGIELTEALATNGNLTNLNKMSWVEQLFKAVKYLHNHGYVHGNICLENMFLVGAVVALPKLGGFGAYSSPVNKDLSPHCYATAMYCPPEMASYLVGFVTSLPKAAPSYDVWCVAVAILKLFRPGQRLVEFENLSPKEIINKIASVKFSFDESLKNIDLRTPQKEILRQCLARDPKKRGGLDDLRKILPKSPTIAVGMKDMKDGMSALQTTMVDLKKCVVPCMWALEEASGTSIIQGMENLIGRMTFRIAFMCEYSGRDDCDCDMESDRVAADKKLLVKLDSPLLQSALPVLKAMCMIFQVVGLLDRGCNYTKYFFDVEKMESATRAIEAIQDIKDATHTVATFTKTLESTVGKLAKNLEENKMDVDEADDTIRKTLEAYREDDVTYERLKDLLVHAGYAFSDRNVVGGLSKRVVKLDHEDASVRGRVRWVCAHHKEAFKDDFTN</sequence>
<dbReference type="EMBL" id="CAADRA010005385">
    <property type="protein sequence ID" value="VFT89269.1"/>
    <property type="molecule type" value="Genomic_DNA"/>
</dbReference>
<accession>A0A485KXH3</accession>
<dbReference type="PANTHER" id="PTHR24362">
    <property type="entry name" value="SERINE/THREONINE-PROTEIN KINASE NEK"/>
    <property type="match status" value="1"/>
</dbReference>
<dbReference type="GO" id="GO:0004672">
    <property type="term" value="F:protein kinase activity"/>
    <property type="evidence" value="ECO:0007669"/>
    <property type="project" value="InterPro"/>
</dbReference>
<dbReference type="GO" id="GO:0005524">
    <property type="term" value="F:ATP binding"/>
    <property type="evidence" value="ECO:0007669"/>
    <property type="project" value="InterPro"/>
</dbReference>
<reference evidence="2" key="2">
    <citation type="submission" date="2019-06" db="EMBL/GenBank/DDBJ databases">
        <title>Genomics analysis of Aphanomyces spp. identifies a new class of oomycete effector associated with host adaptation.</title>
        <authorList>
            <person name="Gaulin E."/>
        </authorList>
    </citation>
    <scope>NUCLEOTIDE SEQUENCE</scope>
    <source>
        <strain evidence="2">CBS 578.67</strain>
    </source>
</reference>
<dbReference type="PROSITE" id="PS50011">
    <property type="entry name" value="PROTEIN_KINASE_DOM"/>
    <property type="match status" value="1"/>
</dbReference>
<dbReference type="Pfam" id="PF00069">
    <property type="entry name" value="Pkinase"/>
    <property type="match status" value="1"/>
</dbReference>
<reference evidence="3 4" key="1">
    <citation type="submission" date="2019-03" db="EMBL/GenBank/DDBJ databases">
        <authorList>
            <person name="Gaulin E."/>
            <person name="Dumas B."/>
        </authorList>
    </citation>
    <scope>NUCLEOTIDE SEQUENCE [LARGE SCALE GENOMIC DNA]</scope>
    <source>
        <strain evidence="3">CBS 568.67</strain>
    </source>
</reference>
<evidence type="ECO:0000313" key="4">
    <source>
        <dbReference type="Proteomes" id="UP000332933"/>
    </source>
</evidence>
<protein>
    <submittedName>
        <fullName evidence="3">Aste57867_12418 protein</fullName>
    </submittedName>
</protein>
<dbReference type="AlphaFoldDB" id="A0A485KXH3"/>